<protein>
    <submittedName>
        <fullName evidence="1">Uncharacterized protein</fullName>
    </submittedName>
</protein>
<organism evidence="1 2">
    <name type="scientific">Ilyomonas limi</name>
    <dbReference type="NCBI Taxonomy" id="2575867"/>
    <lineage>
        <taxon>Bacteria</taxon>
        <taxon>Pseudomonadati</taxon>
        <taxon>Bacteroidota</taxon>
        <taxon>Chitinophagia</taxon>
        <taxon>Chitinophagales</taxon>
        <taxon>Chitinophagaceae</taxon>
        <taxon>Ilyomonas</taxon>
    </lineage>
</organism>
<dbReference type="OrthoDB" id="2084855at2"/>
<dbReference type="Proteomes" id="UP000305848">
    <property type="component" value="Unassembled WGS sequence"/>
</dbReference>
<comment type="caution">
    <text evidence="1">The sequence shown here is derived from an EMBL/GenBank/DDBJ whole genome shotgun (WGS) entry which is preliminary data.</text>
</comment>
<dbReference type="RefSeq" id="WP_137264240.1">
    <property type="nucleotide sequence ID" value="NZ_SZQL01000047.1"/>
</dbReference>
<sequence>MTAENFISKYTDIETRCFIKKQRTVLLDRLIDEALQQNSLSTFDEISFVVNQLLDKKIKIRQSLFSRLIYPVLSKQVDSDNVDAIKLMIKLLYLLSGFQELTGNHKYSYDQLIERGLYLQPNDKGLLENRELTLRSYLNMTLHEIPTGVLYETNGATIQECDELLKVLTYYKSICDMLHVDHTDLINEARFYYEAYKEYLSVYQRFNGFKDYLSRTTIKQQPTTGLLP</sequence>
<gene>
    <name evidence="1" type="ORF">FC093_23345</name>
</gene>
<evidence type="ECO:0000313" key="2">
    <source>
        <dbReference type="Proteomes" id="UP000305848"/>
    </source>
</evidence>
<reference evidence="1 2" key="1">
    <citation type="submission" date="2019-05" db="EMBL/GenBank/DDBJ databases">
        <title>Panacibacter sp. strain 17mud1-8 Genome sequencing and assembly.</title>
        <authorList>
            <person name="Chhetri G."/>
        </authorList>
    </citation>
    <scope>NUCLEOTIDE SEQUENCE [LARGE SCALE GENOMIC DNA]</scope>
    <source>
        <strain evidence="1 2">17mud1-8</strain>
    </source>
</reference>
<name>A0A4U3KPL4_9BACT</name>
<keyword evidence="2" id="KW-1185">Reference proteome</keyword>
<dbReference type="AlphaFoldDB" id="A0A4U3KPL4"/>
<accession>A0A4U3KPL4</accession>
<evidence type="ECO:0000313" key="1">
    <source>
        <dbReference type="EMBL" id="TKK64092.1"/>
    </source>
</evidence>
<dbReference type="EMBL" id="SZQL01000047">
    <property type="protein sequence ID" value="TKK64092.1"/>
    <property type="molecule type" value="Genomic_DNA"/>
</dbReference>
<proteinExistence type="predicted"/>